<sequence length="35" mass="3859">MRIGRPATVHELSSKIVIWVVGIWHACGSGSRKEP</sequence>
<reference evidence="1" key="1">
    <citation type="submission" date="2014-09" db="EMBL/GenBank/DDBJ databases">
        <authorList>
            <person name="Magalhaes I.L.F."/>
            <person name="Oliveira U."/>
            <person name="Santos F.R."/>
            <person name="Vidigal T.H.D.A."/>
            <person name="Brescovit A.D."/>
            <person name="Santos A.J."/>
        </authorList>
    </citation>
    <scope>NUCLEOTIDE SEQUENCE</scope>
    <source>
        <tissue evidence="1">Shoot tissue taken approximately 20 cm above the soil surface</tissue>
    </source>
</reference>
<proteinExistence type="predicted"/>
<dbReference type="AlphaFoldDB" id="A0A0A8YCC6"/>
<protein>
    <submittedName>
        <fullName evidence="1">Uncharacterized protein</fullName>
    </submittedName>
</protein>
<organism evidence="1">
    <name type="scientific">Arundo donax</name>
    <name type="common">Giant reed</name>
    <name type="synonym">Donax arundinaceus</name>
    <dbReference type="NCBI Taxonomy" id="35708"/>
    <lineage>
        <taxon>Eukaryota</taxon>
        <taxon>Viridiplantae</taxon>
        <taxon>Streptophyta</taxon>
        <taxon>Embryophyta</taxon>
        <taxon>Tracheophyta</taxon>
        <taxon>Spermatophyta</taxon>
        <taxon>Magnoliopsida</taxon>
        <taxon>Liliopsida</taxon>
        <taxon>Poales</taxon>
        <taxon>Poaceae</taxon>
        <taxon>PACMAD clade</taxon>
        <taxon>Arundinoideae</taxon>
        <taxon>Arundineae</taxon>
        <taxon>Arundo</taxon>
    </lineage>
</organism>
<accession>A0A0A8YCC6</accession>
<name>A0A0A8YCC6_ARUDO</name>
<evidence type="ECO:0000313" key="1">
    <source>
        <dbReference type="EMBL" id="JAD21087.1"/>
    </source>
</evidence>
<dbReference type="EMBL" id="GBRH01276808">
    <property type="protein sequence ID" value="JAD21087.1"/>
    <property type="molecule type" value="Transcribed_RNA"/>
</dbReference>
<reference evidence="1" key="2">
    <citation type="journal article" date="2015" name="Data Brief">
        <title>Shoot transcriptome of the giant reed, Arundo donax.</title>
        <authorList>
            <person name="Barrero R.A."/>
            <person name="Guerrero F.D."/>
            <person name="Moolhuijzen P."/>
            <person name="Goolsby J.A."/>
            <person name="Tidwell J."/>
            <person name="Bellgard S.E."/>
            <person name="Bellgard M.I."/>
        </authorList>
    </citation>
    <scope>NUCLEOTIDE SEQUENCE</scope>
    <source>
        <tissue evidence="1">Shoot tissue taken approximately 20 cm above the soil surface</tissue>
    </source>
</reference>